<accession>A0A1U9KST6</accession>
<dbReference type="STRING" id="320497.A0U93_14130"/>
<evidence type="ECO:0000313" key="2">
    <source>
        <dbReference type="Proteomes" id="UP000188604"/>
    </source>
</evidence>
<dbReference type="RefSeq" id="WP_077807919.1">
    <property type="nucleotide sequence ID" value="NZ_BJXS01000001.1"/>
</dbReference>
<gene>
    <name evidence="1" type="ORF">A0U93_14130</name>
</gene>
<dbReference type="AlphaFoldDB" id="A0A1U9KST6"/>
<organism evidence="1 2">
    <name type="scientific">Neoasaia chiangmaiensis</name>
    <dbReference type="NCBI Taxonomy" id="320497"/>
    <lineage>
        <taxon>Bacteria</taxon>
        <taxon>Pseudomonadati</taxon>
        <taxon>Pseudomonadota</taxon>
        <taxon>Alphaproteobacteria</taxon>
        <taxon>Acetobacterales</taxon>
        <taxon>Acetobacteraceae</taxon>
        <taxon>Neoasaia</taxon>
    </lineage>
</organism>
<evidence type="ECO:0000313" key="1">
    <source>
        <dbReference type="EMBL" id="AQS88868.1"/>
    </source>
</evidence>
<keyword evidence="2" id="KW-1185">Reference proteome</keyword>
<dbReference type="EMBL" id="CP014691">
    <property type="protein sequence ID" value="AQS88868.1"/>
    <property type="molecule type" value="Genomic_DNA"/>
</dbReference>
<sequence length="134" mass="14962">MTSLYDAPPPGWGSPMNEPQTDASLKTWAWVVHGLYVATFFTGITSIPGVIVAYLKRGDARGTRYESHFTYAIRTFWLGLAGTLLIAMLFLTIIGIPLCAVMIGLLSIWWIIRMVRPIVALLDNRPIADPYTYL</sequence>
<proteinExistence type="predicted"/>
<reference evidence="1 2" key="1">
    <citation type="submission" date="2016-03" db="EMBL/GenBank/DDBJ databases">
        <title>Acetic acid bacteria sequencing.</title>
        <authorList>
            <person name="Brandt J."/>
            <person name="Jakob F."/>
            <person name="Vogel R.F."/>
        </authorList>
    </citation>
    <scope>NUCLEOTIDE SEQUENCE [LARGE SCALE GENOMIC DNA]</scope>
    <source>
        <strain evidence="1 2">NBRC 101099</strain>
    </source>
</reference>
<protein>
    <submittedName>
        <fullName evidence="1">Uncharacterized protein</fullName>
    </submittedName>
</protein>
<dbReference type="OrthoDB" id="5405464at2"/>
<name>A0A1U9KST6_9PROT</name>
<dbReference type="Proteomes" id="UP000188604">
    <property type="component" value="Chromosome"/>
</dbReference>
<dbReference type="KEGG" id="nch:A0U93_14130"/>